<feature type="transmembrane region" description="Helical" evidence="8">
    <location>
        <begin position="214"/>
        <end position="236"/>
    </location>
</feature>
<keyword evidence="10" id="KW-1185">Reference proteome</keyword>
<keyword evidence="2" id="KW-1003">Cell membrane</keyword>
<dbReference type="Proteomes" id="UP000515450">
    <property type="component" value="Chromosome"/>
</dbReference>
<sequence length="376" mass="43159">MIYIFTLIILFVLELIYLKIADRFNIIDKPNERSSHTKVTIRGAGIIFYIASVIYFVTNDFEYPWFFLGLTLLTYISFLDDIRGVHPTARLAVHLASVLLMVYQFGVFNYPWYYLVLAFVFTIGVINAYNFMDGINGMTACCTLVMGGLLLYVNTKINYIEQDFLIYTLLGVVVFGFFNFRKKAACFAGDVGPAVLSFMLLFALGKLILKTGDFTYILFLSVYGIEIGWSVARRVYQGYHIFEPHRTFLLHMLSNEVGYNSLLVSLGYGLAQLALGASVIYIVQFGASVQWSFAIVALAGLSAFYLIWKQYIFNNYYIKGEERYAIRHRRLRKLKARRSKKAYLIPEVKLTQEVKIIDMPRKENSEDLLRSGVRSL</sequence>
<dbReference type="Pfam" id="PF00953">
    <property type="entry name" value="Glycos_transf_4"/>
    <property type="match status" value="1"/>
</dbReference>
<keyword evidence="5 8" id="KW-1133">Transmembrane helix</keyword>
<dbReference type="GO" id="GO:0016780">
    <property type="term" value="F:phosphotransferase activity, for other substituted phosphate groups"/>
    <property type="evidence" value="ECO:0007669"/>
    <property type="project" value="InterPro"/>
</dbReference>
<dbReference type="InterPro" id="IPR000715">
    <property type="entry name" value="Glycosyl_transferase_4"/>
</dbReference>
<feature type="transmembrane region" description="Helical" evidence="8">
    <location>
        <begin position="6"/>
        <end position="27"/>
    </location>
</feature>
<keyword evidence="7" id="KW-0479">Metal-binding</keyword>
<evidence type="ECO:0000256" key="4">
    <source>
        <dbReference type="ARBA" id="ARBA00022692"/>
    </source>
</evidence>
<feature type="transmembrane region" description="Helical" evidence="8">
    <location>
        <begin position="164"/>
        <end position="180"/>
    </location>
</feature>
<evidence type="ECO:0000256" key="8">
    <source>
        <dbReference type="SAM" id="Phobius"/>
    </source>
</evidence>
<evidence type="ECO:0000313" key="10">
    <source>
        <dbReference type="Proteomes" id="UP000515450"/>
    </source>
</evidence>
<feature type="transmembrane region" description="Helical" evidence="8">
    <location>
        <begin position="134"/>
        <end position="152"/>
    </location>
</feature>
<feature type="transmembrane region" description="Helical" evidence="8">
    <location>
        <begin position="39"/>
        <end position="57"/>
    </location>
</feature>
<evidence type="ECO:0000313" key="9">
    <source>
        <dbReference type="EMBL" id="QMV69790.1"/>
    </source>
</evidence>
<feature type="binding site" evidence="7">
    <location>
        <position position="190"/>
    </location>
    <ligand>
        <name>Mg(2+)</name>
        <dbReference type="ChEBI" id="CHEBI:18420"/>
    </ligand>
</feature>
<dbReference type="GO" id="GO:0071555">
    <property type="term" value="P:cell wall organization"/>
    <property type="evidence" value="ECO:0007669"/>
    <property type="project" value="TreeGrafter"/>
</dbReference>
<evidence type="ECO:0000256" key="7">
    <source>
        <dbReference type="PIRSR" id="PIRSR600715-1"/>
    </source>
</evidence>
<dbReference type="GO" id="GO:0009103">
    <property type="term" value="P:lipopolysaccharide biosynthetic process"/>
    <property type="evidence" value="ECO:0007669"/>
    <property type="project" value="TreeGrafter"/>
</dbReference>
<comment type="subcellular location">
    <subcellularLocation>
        <location evidence="1">Cell membrane</location>
        <topology evidence="1">Multi-pass membrane protein</topology>
    </subcellularLocation>
</comment>
<evidence type="ECO:0000256" key="6">
    <source>
        <dbReference type="ARBA" id="ARBA00023136"/>
    </source>
</evidence>
<comment type="cofactor">
    <cofactor evidence="7">
        <name>Mg(2+)</name>
        <dbReference type="ChEBI" id="CHEBI:18420"/>
    </cofactor>
</comment>
<feature type="transmembrane region" description="Helical" evidence="8">
    <location>
        <begin position="112"/>
        <end position="129"/>
    </location>
</feature>
<evidence type="ECO:0000256" key="1">
    <source>
        <dbReference type="ARBA" id="ARBA00004651"/>
    </source>
</evidence>
<keyword evidence="6 8" id="KW-0472">Membrane</keyword>
<feature type="transmembrane region" description="Helical" evidence="8">
    <location>
        <begin position="257"/>
        <end position="283"/>
    </location>
</feature>
<name>A0A7G5E715_9SPHI</name>
<proteinExistence type="predicted"/>
<dbReference type="GO" id="GO:0046872">
    <property type="term" value="F:metal ion binding"/>
    <property type="evidence" value="ECO:0007669"/>
    <property type="project" value="UniProtKB-KW"/>
</dbReference>
<keyword evidence="7" id="KW-0460">Magnesium</keyword>
<gene>
    <name evidence="9" type="ORF">HS960_19975</name>
</gene>
<keyword evidence="3 9" id="KW-0808">Transferase</keyword>
<evidence type="ECO:0000256" key="3">
    <source>
        <dbReference type="ARBA" id="ARBA00022679"/>
    </source>
</evidence>
<keyword evidence="4 8" id="KW-0812">Transmembrane</keyword>
<organism evidence="9 10">
    <name type="scientific">Sphingobacterium paramultivorum</name>
    <dbReference type="NCBI Taxonomy" id="2886510"/>
    <lineage>
        <taxon>Bacteria</taxon>
        <taxon>Pseudomonadati</taxon>
        <taxon>Bacteroidota</taxon>
        <taxon>Sphingobacteriia</taxon>
        <taxon>Sphingobacteriales</taxon>
        <taxon>Sphingobacteriaceae</taxon>
        <taxon>Sphingobacterium</taxon>
    </lineage>
</organism>
<dbReference type="GO" id="GO:0044038">
    <property type="term" value="P:cell wall macromolecule biosynthetic process"/>
    <property type="evidence" value="ECO:0007669"/>
    <property type="project" value="TreeGrafter"/>
</dbReference>
<evidence type="ECO:0000256" key="2">
    <source>
        <dbReference type="ARBA" id="ARBA00022475"/>
    </source>
</evidence>
<feature type="transmembrane region" description="Helical" evidence="8">
    <location>
        <begin position="289"/>
        <end position="308"/>
    </location>
</feature>
<dbReference type="AlphaFoldDB" id="A0A7G5E715"/>
<dbReference type="PANTHER" id="PTHR22926">
    <property type="entry name" value="PHOSPHO-N-ACETYLMURAMOYL-PENTAPEPTIDE-TRANSFERASE"/>
    <property type="match status" value="1"/>
</dbReference>
<feature type="transmembrane region" description="Helical" evidence="8">
    <location>
        <begin position="91"/>
        <end position="106"/>
    </location>
</feature>
<dbReference type="GO" id="GO:0005886">
    <property type="term" value="C:plasma membrane"/>
    <property type="evidence" value="ECO:0007669"/>
    <property type="project" value="UniProtKB-SubCell"/>
</dbReference>
<protein>
    <submittedName>
        <fullName evidence="9">UDP-GlcNAc--UDP-phosphate GlcNAc-1-phosphate transferase</fullName>
    </submittedName>
</protein>
<reference evidence="9 10" key="1">
    <citation type="journal article" date="2020" name="G3 (Bethesda)">
        <title>CeMbio - The Caenorhabditis elegans Microbiome Resource.</title>
        <authorList>
            <person name="Dirksen P."/>
            <person name="Assie A."/>
            <person name="Zimmermann J."/>
            <person name="Zhang F."/>
            <person name="Tietje A.M."/>
            <person name="Marsh S.A."/>
            <person name="Felix M.A."/>
            <person name="Shapira M."/>
            <person name="Kaleta C."/>
            <person name="Schulenburg H."/>
            <person name="Samuel B."/>
        </authorList>
    </citation>
    <scope>NUCLEOTIDE SEQUENCE [LARGE SCALE GENOMIC DNA]</scope>
    <source>
        <strain evidence="9 10">BIGb0170</strain>
    </source>
</reference>
<accession>A0A7G5E715</accession>
<dbReference type="EMBL" id="CP058555">
    <property type="protein sequence ID" value="QMV69790.1"/>
    <property type="molecule type" value="Genomic_DNA"/>
</dbReference>
<feature type="binding site" evidence="7">
    <location>
        <position position="130"/>
    </location>
    <ligand>
        <name>Mg(2+)</name>
        <dbReference type="ChEBI" id="CHEBI:18420"/>
    </ligand>
</feature>
<dbReference type="RefSeq" id="WP_182330504.1">
    <property type="nucleotide sequence ID" value="NZ_CP058555.1"/>
</dbReference>
<dbReference type="PANTHER" id="PTHR22926:SF3">
    <property type="entry name" value="UNDECAPRENYL-PHOSPHATE ALPHA-N-ACETYLGLUCOSAMINYL 1-PHOSPHATE TRANSFERASE"/>
    <property type="match status" value="1"/>
</dbReference>
<feature type="transmembrane region" description="Helical" evidence="8">
    <location>
        <begin position="187"/>
        <end position="208"/>
    </location>
</feature>
<feature type="transmembrane region" description="Helical" evidence="8">
    <location>
        <begin position="63"/>
        <end position="79"/>
    </location>
</feature>
<evidence type="ECO:0000256" key="5">
    <source>
        <dbReference type="ARBA" id="ARBA00022989"/>
    </source>
</evidence>